<evidence type="ECO:0000256" key="10">
    <source>
        <dbReference type="ARBA" id="ARBA00023268"/>
    </source>
</evidence>
<evidence type="ECO:0000313" key="21">
    <source>
        <dbReference type="Proteomes" id="UP000011016"/>
    </source>
</evidence>
<comment type="catalytic activity">
    <reaction evidence="12">
        <text>Preferential cleavage: (Ac)2-L-Lys-D-Ala-|-D-Ala. Also transpeptidation of peptidyl-alanyl moieties that are N-acyl substituents of D-alanine.</text>
        <dbReference type="EC" id="3.4.16.4"/>
    </reaction>
</comment>
<evidence type="ECO:0000256" key="14">
    <source>
        <dbReference type="SAM" id="MobiDB-lite"/>
    </source>
</evidence>
<evidence type="ECO:0000256" key="5">
    <source>
        <dbReference type="ARBA" id="ARBA00022676"/>
    </source>
</evidence>
<evidence type="ECO:0000256" key="11">
    <source>
        <dbReference type="ARBA" id="ARBA00023316"/>
    </source>
</evidence>
<keyword evidence="15" id="KW-0472">Membrane</keyword>
<sequence>MSENESQGQATTSAPDAEDGNGADNERSRSFLSSHPVLWWLVVAVLLMLIVPLAVFGIAYSQAEVPEPEEQSAKQVSQILASDSETELARIVPPEGNRQQVTLEQVPKHTQDAVLAAEDREFWSNPGFSLSGFVRAVIGQVTGNDSAGGGSTITQQYVKNTLVGNERTVQRKLRELVYSAKMTREWSKEEILAGYLNTVYFGRNAYGISAAADAYFGKPVEELTVEESAVLAAAIQRPSELDPWNNREEAEQRWNYVLDGMVGMGELPPEEREGMEYPETRDPAEYEPYTEATGPNGLIKDQVIRELEAKGVDEQDVTTGGLKITTTIDAQAQQQLVDSVNEILETQNDNIRTGVVSVEPSTQAVRAYYGGEEANGWDYANAPVPTGSAFKIFGLAAALEQGIPLSTQYSSDPVTLPGDITVENVDGNVCGYCSIEEALKRSHNTSFIRLQDDLENTTQDTADMAHALGIARSLPGIDETLTENGEQPYEGIVLGQYQSRPWDMAIALGTLTNRGVWHDPHFVQRVENARGDVLYEWEDTAGERRVSAQVADNVIQAMEPIAAWSNNNDLAGGRPSATKTGTTQLGDTGYNQDAWLVGSTPQLSTAVWVGTEDNSPLVTPWGGQVYGSGLPIDIWKRFMDQALEGEEIKPFPDAQPVTWGDGNYGGGGNPGDPQGYVPQQPQQQQQVPQQQAPQQQQPVQPQQPAPQQPAQPQQPTGNAPAAPAPREGEGEQDAAPEAPVDTGEPQ</sequence>
<dbReference type="SUPFAM" id="SSF53955">
    <property type="entry name" value="Lysozyme-like"/>
    <property type="match status" value="1"/>
</dbReference>
<evidence type="ECO:0000313" key="19">
    <source>
        <dbReference type="EMBL" id="EJZ81257.1"/>
    </source>
</evidence>
<dbReference type="Gene3D" id="3.40.710.10">
    <property type="entry name" value="DD-peptidase/beta-lactamase superfamily"/>
    <property type="match status" value="1"/>
</dbReference>
<dbReference type="SUPFAM" id="SSF56601">
    <property type="entry name" value="beta-lactamase/transpeptidase-like"/>
    <property type="match status" value="1"/>
</dbReference>
<dbReference type="EMBL" id="CAJZ01000175">
    <property type="protein sequence ID" value="CCI83922.1"/>
    <property type="molecule type" value="Genomic_DNA"/>
</dbReference>
<dbReference type="GO" id="GO:0030288">
    <property type="term" value="C:outer membrane-bounded periplasmic space"/>
    <property type="evidence" value="ECO:0007669"/>
    <property type="project" value="TreeGrafter"/>
</dbReference>
<evidence type="ECO:0000256" key="6">
    <source>
        <dbReference type="ARBA" id="ARBA00022679"/>
    </source>
</evidence>
<evidence type="ECO:0000256" key="3">
    <source>
        <dbReference type="ARBA" id="ARBA00022645"/>
    </source>
</evidence>
<dbReference type="PANTHER" id="PTHR32282">
    <property type="entry name" value="BINDING PROTEIN TRANSPEPTIDASE, PUTATIVE-RELATED"/>
    <property type="match status" value="1"/>
</dbReference>
<dbReference type="AlphaFoldDB" id="I7L9N6"/>
<dbReference type="InterPro" id="IPR012338">
    <property type="entry name" value="Beta-lactam/transpept-like"/>
</dbReference>
<dbReference type="InterPro" id="IPR001460">
    <property type="entry name" value="PCN-bd_Tpept"/>
</dbReference>
<keyword evidence="7" id="KW-0378">Hydrolase</keyword>
<dbReference type="GO" id="GO:0008658">
    <property type="term" value="F:penicillin binding"/>
    <property type="evidence" value="ECO:0007669"/>
    <property type="project" value="InterPro"/>
</dbReference>
<dbReference type="OrthoDB" id="9766909at2"/>
<dbReference type="Gene3D" id="1.10.3810.10">
    <property type="entry name" value="Biosynthetic peptidoglycan transglycosylase-like"/>
    <property type="match status" value="1"/>
</dbReference>
<dbReference type="PANTHER" id="PTHR32282:SF34">
    <property type="entry name" value="PENICILLIN-BINDING PROTEIN 1A"/>
    <property type="match status" value="1"/>
</dbReference>
<dbReference type="EC" id="2.4.2.-" evidence="18"/>
<name>I7L9N6_9CORY</name>
<evidence type="ECO:0000256" key="2">
    <source>
        <dbReference type="ARBA" id="ARBA00007739"/>
    </source>
</evidence>
<dbReference type="GO" id="GO:0071555">
    <property type="term" value="P:cell wall organization"/>
    <property type="evidence" value="ECO:0007669"/>
    <property type="project" value="UniProtKB-KW"/>
</dbReference>
<dbReference type="PATRIC" id="fig|883169.3.peg.1775"/>
<comment type="similarity">
    <text evidence="2">In the N-terminal section; belongs to the glycosyltransferase 51 family.</text>
</comment>
<dbReference type="InterPro" id="IPR023346">
    <property type="entry name" value="Lysozyme-like_dom_sf"/>
</dbReference>
<evidence type="ECO:0000256" key="8">
    <source>
        <dbReference type="ARBA" id="ARBA00022960"/>
    </source>
</evidence>
<dbReference type="Pfam" id="PF00905">
    <property type="entry name" value="Transpeptidase"/>
    <property type="match status" value="1"/>
</dbReference>
<dbReference type="GO" id="GO:0008955">
    <property type="term" value="F:peptidoglycan glycosyltransferase activity"/>
    <property type="evidence" value="ECO:0007669"/>
    <property type="project" value="UniProtKB-EC"/>
</dbReference>
<feature type="domain" description="Penicillin-binding protein transpeptidase" evidence="16">
    <location>
        <begin position="354"/>
        <end position="609"/>
    </location>
</feature>
<proteinExistence type="inferred from homology"/>
<feature type="domain" description="Glycosyl transferase family 51" evidence="17">
    <location>
        <begin position="89"/>
        <end position="261"/>
    </location>
</feature>
<dbReference type="FunFam" id="1.10.3810.10:FF:000001">
    <property type="entry name" value="Penicillin-binding protein 1A"/>
    <property type="match status" value="1"/>
</dbReference>
<keyword evidence="10" id="KW-0511">Multifunctional enzyme</keyword>
<dbReference type="STRING" id="29321.AAV33_02840"/>
<keyword evidence="4" id="KW-0645">Protease</keyword>
<keyword evidence="8" id="KW-0133">Cell shape</keyword>
<keyword evidence="6 18" id="KW-0808">Transferase</keyword>
<gene>
    <name evidence="18" type="primary">mrcB</name>
    <name evidence="18" type="ORF">BN46_1197</name>
    <name evidence="19" type="ORF">HMPREF9719_01835</name>
</gene>
<dbReference type="EMBL" id="AHAE01000085">
    <property type="protein sequence ID" value="EJZ81257.1"/>
    <property type="molecule type" value="Genomic_DNA"/>
</dbReference>
<protein>
    <submittedName>
        <fullName evidence="18">Putative penicillin-binding protein 1</fullName>
        <ecNumber evidence="18">2.4.2.-</ecNumber>
    </submittedName>
</protein>
<dbReference type="eggNOG" id="COG0744">
    <property type="taxonomic scope" value="Bacteria"/>
</dbReference>
<feature type="compositionally biased region" description="Low complexity" evidence="14">
    <location>
        <begin position="671"/>
        <end position="700"/>
    </location>
</feature>
<keyword evidence="11" id="KW-0961">Cell wall biogenesis/degradation</keyword>
<feature type="transmembrane region" description="Helical" evidence="15">
    <location>
        <begin position="37"/>
        <end position="60"/>
    </location>
</feature>
<feature type="region of interest" description="Disordered" evidence="14">
    <location>
        <begin position="1"/>
        <end position="28"/>
    </location>
</feature>
<dbReference type="GO" id="GO:0006508">
    <property type="term" value="P:proteolysis"/>
    <property type="evidence" value="ECO:0007669"/>
    <property type="project" value="UniProtKB-KW"/>
</dbReference>
<evidence type="ECO:0000259" key="17">
    <source>
        <dbReference type="Pfam" id="PF00912"/>
    </source>
</evidence>
<evidence type="ECO:0000256" key="9">
    <source>
        <dbReference type="ARBA" id="ARBA00022984"/>
    </source>
</evidence>
<dbReference type="GO" id="GO:0008360">
    <property type="term" value="P:regulation of cell shape"/>
    <property type="evidence" value="ECO:0007669"/>
    <property type="project" value="UniProtKB-KW"/>
</dbReference>
<keyword evidence="15" id="KW-0812">Transmembrane</keyword>
<dbReference type="InterPro" id="IPR001264">
    <property type="entry name" value="Glyco_trans_51"/>
</dbReference>
<keyword evidence="5 18" id="KW-0328">Glycosyltransferase</keyword>
<dbReference type="GO" id="GO:0009002">
    <property type="term" value="F:serine-type D-Ala-D-Ala carboxypeptidase activity"/>
    <property type="evidence" value="ECO:0007669"/>
    <property type="project" value="UniProtKB-EC"/>
</dbReference>
<comment type="caution">
    <text evidence="18">The sequence shown here is derived from an EMBL/GenBank/DDBJ whole genome shotgun (WGS) entry which is preliminary data.</text>
</comment>
<feature type="compositionally biased region" description="Low complexity" evidence="14">
    <location>
        <begin position="710"/>
        <end position="725"/>
    </location>
</feature>
<dbReference type="Proteomes" id="UP000011016">
    <property type="component" value="Unassembled WGS sequence"/>
</dbReference>
<comment type="catalytic activity">
    <reaction evidence="13">
        <text>[GlcNAc-(1-&gt;4)-Mur2Ac(oyl-L-Ala-gamma-D-Glu-L-Lys-D-Ala-D-Ala)](n)-di-trans,octa-cis-undecaprenyl diphosphate + beta-D-GlcNAc-(1-&gt;4)-Mur2Ac(oyl-L-Ala-gamma-D-Glu-L-Lys-D-Ala-D-Ala)-di-trans,octa-cis-undecaprenyl diphosphate = [GlcNAc-(1-&gt;4)-Mur2Ac(oyl-L-Ala-gamma-D-Glu-L-Lys-D-Ala-D-Ala)](n+1)-di-trans,octa-cis-undecaprenyl diphosphate + di-trans,octa-cis-undecaprenyl diphosphate + H(+)</text>
        <dbReference type="Rhea" id="RHEA:23708"/>
        <dbReference type="Rhea" id="RHEA-COMP:9602"/>
        <dbReference type="Rhea" id="RHEA-COMP:9603"/>
        <dbReference type="ChEBI" id="CHEBI:15378"/>
        <dbReference type="ChEBI" id="CHEBI:58405"/>
        <dbReference type="ChEBI" id="CHEBI:60033"/>
        <dbReference type="ChEBI" id="CHEBI:78435"/>
        <dbReference type="EC" id="2.4.99.28"/>
    </reaction>
</comment>
<dbReference type="RefSeq" id="WP_004601725.1">
    <property type="nucleotide sequence ID" value="NZ_HF541868.1"/>
</dbReference>
<reference evidence="18 21" key="1">
    <citation type="journal article" date="2012" name="J. Bacteriol.">
        <title>Draft Genome Sequence of Turicella otitidis ATCC 51513, Isolated from Middle Ear Fluid from a Child with Otitis Media.</title>
        <authorList>
            <person name="Brinkrolf K."/>
            <person name="Schneider J."/>
            <person name="Knecht M."/>
            <person name="Ruckert C."/>
            <person name="Tauch A."/>
        </authorList>
    </citation>
    <scope>NUCLEOTIDE SEQUENCE [LARGE SCALE GENOMIC DNA]</scope>
    <source>
        <strain evidence="18 21">ATCC 51513</strain>
    </source>
</reference>
<keyword evidence="20" id="KW-1185">Reference proteome</keyword>
<dbReference type="InterPro" id="IPR036950">
    <property type="entry name" value="PBP_transglycosylase"/>
</dbReference>
<evidence type="ECO:0000313" key="20">
    <source>
        <dbReference type="Proteomes" id="UP000006078"/>
    </source>
</evidence>
<keyword evidence="3" id="KW-0121">Carboxypeptidase</keyword>
<dbReference type="HOGENOM" id="CLU_006354_6_1_11"/>
<evidence type="ECO:0000256" key="1">
    <source>
        <dbReference type="ARBA" id="ARBA00007090"/>
    </source>
</evidence>
<keyword evidence="15" id="KW-1133">Transmembrane helix</keyword>
<keyword evidence="9" id="KW-0573">Peptidoglycan synthesis</keyword>
<evidence type="ECO:0000256" key="13">
    <source>
        <dbReference type="ARBA" id="ARBA00049902"/>
    </source>
</evidence>
<organism evidence="18 21">
    <name type="scientific">Corynebacterium otitidis ATCC 51513</name>
    <dbReference type="NCBI Taxonomy" id="883169"/>
    <lineage>
        <taxon>Bacteria</taxon>
        <taxon>Bacillati</taxon>
        <taxon>Actinomycetota</taxon>
        <taxon>Actinomycetes</taxon>
        <taxon>Mycobacteriales</taxon>
        <taxon>Corynebacteriaceae</taxon>
        <taxon>Corynebacterium</taxon>
    </lineage>
</organism>
<evidence type="ECO:0000256" key="15">
    <source>
        <dbReference type="SAM" id="Phobius"/>
    </source>
</evidence>
<evidence type="ECO:0000256" key="12">
    <source>
        <dbReference type="ARBA" id="ARBA00034000"/>
    </source>
</evidence>
<feature type="compositionally biased region" description="Polar residues" evidence="14">
    <location>
        <begin position="1"/>
        <end position="14"/>
    </location>
</feature>
<evidence type="ECO:0000256" key="4">
    <source>
        <dbReference type="ARBA" id="ARBA00022670"/>
    </source>
</evidence>
<evidence type="ECO:0000313" key="18">
    <source>
        <dbReference type="EMBL" id="CCI83922.1"/>
    </source>
</evidence>
<dbReference type="Pfam" id="PF00912">
    <property type="entry name" value="Transgly"/>
    <property type="match status" value="1"/>
</dbReference>
<reference evidence="19 20" key="2">
    <citation type="submission" date="2012-08" db="EMBL/GenBank/DDBJ databases">
        <title>The Genome Sequence of Turicella otitidis ATCC 51513.</title>
        <authorList>
            <consortium name="The Broad Institute Genome Sequencing Platform"/>
            <person name="Earl A."/>
            <person name="Ward D."/>
            <person name="Feldgarden M."/>
            <person name="Gevers D."/>
            <person name="Huys G."/>
            <person name="Walker B."/>
            <person name="Young S.K."/>
            <person name="Zeng Q."/>
            <person name="Gargeya S."/>
            <person name="Fitzgerald M."/>
            <person name="Haas B."/>
            <person name="Abouelleil A."/>
            <person name="Alvarado L."/>
            <person name="Arachchi H.M."/>
            <person name="Berlin A.M."/>
            <person name="Chapman S.B."/>
            <person name="Goldberg J."/>
            <person name="Griggs A."/>
            <person name="Gujja S."/>
            <person name="Hansen M."/>
            <person name="Howarth C."/>
            <person name="Imamovic A."/>
            <person name="Larimer J."/>
            <person name="McCowen C."/>
            <person name="Montmayeur A."/>
            <person name="Murphy C."/>
            <person name="Neiman D."/>
            <person name="Pearson M."/>
            <person name="Priest M."/>
            <person name="Roberts A."/>
            <person name="Saif S."/>
            <person name="Shea T."/>
            <person name="Sisk P."/>
            <person name="Sykes S."/>
            <person name="Wortman J."/>
            <person name="Nusbaum C."/>
            <person name="Birren B."/>
        </authorList>
    </citation>
    <scope>NUCLEOTIDE SEQUENCE [LARGE SCALE GENOMIC DNA]</scope>
    <source>
        <strain evidence="19 20">ATCC 51513</strain>
    </source>
</reference>
<evidence type="ECO:0000259" key="16">
    <source>
        <dbReference type="Pfam" id="PF00905"/>
    </source>
</evidence>
<feature type="region of interest" description="Disordered" evidence="14">
    <location>
        <begin position="648"/>
        <end position="746"/>
    </location>
</feature>
<comment type="similarity">
    <text evidence="1">In the C-terminal section; belongs to the transpeptidase family.</text>
</comment>
<evidence type="ECO:0000256" key="7">
    <source>
        <dbReference type="ARBA" id="ARBA00022801"/>
    </source>
</evidence>
<dbReference type="Proteomes" id="UP000006078">
    <property type="component" value="Unassembled WGS sequence"/>
</dbReference>
<accession>I7L9N6</accession>
<dbReference type="GO" id="GO:0009252">
    <property type="term" value="P:peptidoglycan biosynthetic process"/>
    <property type="evidence" value="ECO:0007669"/>
    <property type="project" value="UniProtKB-KW"/>
</dbReference>
<dbReference type="InterPro" id="IPR050396">
    <property type="entry name" value="Glycosyltr_51/Transpeptidase"/>
</dbReference>